<dbReference type="AlphaFoldDB" id="A0A0V0HTM8"/>
<protein>
    <submittedName>
        <fullName evidence="1">Putative ovule protein</fullName>
    </submittedName>
</protein>
<organism evidence="1">
    <name type="scientific">Solanum chacoense</name>
    <name type="common">Chaco potato</name>
    <dbReference type="NCBI Taxonomy" id="4108"/>
    <lineage>
        <taxon>Eukaryota</taxon>
        <taxon>Viridiplantae</taxon>
        <taxon>Streptophyta</taxon>
        <taxon>Embryophyta</taxon>
        <taxon>Tracheophyta</taxon>
        <taxon>Spermatophyta</taxon>
        <taxon>Magnoliopsida</taxon>
        <taxon>eudicotyledons</taxon>
        <taxon>Gunneridae</taxon>
        <taxon>Pentapetalae</taxon>
        <taxon>asterids</taxon>
        <taxon>lamiids</taxon>
        <taxon>Solanales</taxon>
        <taxon>Solanaceae</taxon>
        <taxon>Solanoideae</taxon>
        <taxon>Solaneae</taxon>
        <taxon>Solanum</taxon>
    </lineage>
</organism>
<accession>A0A0V0HTM8</accession>
<proteinExistence type="predicted"/>
<evidence type="ECO:0000313" key="1">
    <source>
        <dbReference type="EMBL" id="JAP23480.1"/>
    </source>
</evidence>
<name>A0A0V0HTM8_SOLCH</name>
<feature type="non-terminal residue" evidence="1">
    <location>
        <position position="1"/>
    </location>
</feature>
<sequence length="72" mass="8438">QSYLWYYTACYRASSNQSKKATTPSSNIKITLCECLYYNKFQIYTSRVLSWKGKKNSMVFPNLVHLNLGFHT</sequence>
<dbReference type="EMBL" id="GEDG01015425">
    <property type="protein sequence ID" value="JAP23480.1"/>
    <property type="molecule type" value="Transcribed_RNA"/>
</dbReference>
<reference evidence="1" key="1">
    <citation type="submission" date="2015-12" db="EMBL/GenBank/DDBJ databases">
        <title>Gene expression during late stages of embryo sac development: a critical building block for successful pollen-pistil interactions.</title>
        <authorList>
            <person name="Liu Y."/>
            <person name="Joly V."/>
            <person name="Sabar M."/>
            <person name="Matton D.P."/>
        </authorList>
    </citation>
    <scope>NUCLEOTIDE SEQUENCE</scope>
</reference>